<dbReference type="GeneID" id="79304555"/>
<accession>A0ABD5WQM3</accession>
<dbReference type="InterPro" id="IPR055983">
    <property type="entry name" value="DUF7561"/>
</dbReference>
<name>A0ABD5WQM3_9EURY</name>
<gene>
    <name evidence="1" type="ORF">ACFQJ6_20250</name>
</gene>
<comment type="caution">
    <text evidence="1">The sequence shown here is derived from an EMBL/GenBank/DDBJ whole genome shotgun (WGS) entry which is preliminary data.</text>
</comment>
<evidence type="ECO:0000313" key="1">
    <source>
        <dbReference type="EMBL" id="MFC7082070.1"/>
    </source>
</evidence>
<dbReference type="EMBL" id="JBHSZH010000005">
    <property type="protein sequence ID" value="MFC7082070.1"/>
    <property type="molecule type" value="Genomic_DNA"/>
</dbReference>
<dbReference type="Proteomes" id="UP001596407">
    <property type="component" value="Unassembled WGS sequence"/>
</dbReference>
<dbReference type="Pfam" id="PF24442">
    <property type="entry name" value="DUF7561"/>
    <property type="match status" value="1"/>
</dbReference>
<evidence type="ECO:0000313" key="2">
    <source>
        <dbReference type="Proteomes" id="UP001596407"/>
    </source>
</evidence>
<protein>
    <recommendedName>
        <fullName evidence="3">Small CPxCG-related zinc finger protein</fullName>
    </recommendedName>
</protein>
<evidence type="ECO:0008006" key="3">
    <source>
        <dbReference type="Google" id="ProtNLM"/>
    </source>
</evidence>
<organism evidence="1 2">
    <name type="scientific">Halorussus caseinilyticus</name>
    <dbReference type="NCBI Taxonomy" id="3034025"/>
    <lineage>
        <taxon>Archaea</taxon>
        <taxon>Methanobacteriati</taxon>
        <taxon>Methanobacteriota</taxon>
        <taxon>Stenosarchaea group</taxon>
        <taxon>Halobacteria</taxon>
        <taxon>Halobacteriales</taxon>
        <taxon>Haladaptataceae</taxon>
        <taxon>Halorussus</taxon>
    </lineage>
</organism>
<reference evidence="1 2" key="1">
    <citation type="journal article" date="2019" name="Int. J. Syst. Evol. Microbiol.">
        <title>The Global Catalogue of Microorganisms (GCM) 10K type strain sequencing project: providing services to taxonomists for standard genome sequencing and annotation.</title>
        <authorList>
            <consortium name="The Broad Institute Genomics Platform"/>
            <consortium name="The Broad Institute Genome Sequencing Center for Infectious Disease"/>
            <person name="Wu L."/>
            <person name="Ma J."/>
        </authorList>
    </citation>
    <scope>NUCLEOTIDE SEQUENCE [LARGE SCALE GENOMIC DNA]</scope>
    <source>
        <strain evidence="1 2">DT72</strain>
    </source>
</reference>
<sequence>MAKDTCDGCGEQVTIAGGIANLWTLESDSTGGMTLEFDSDGTEHFLCFECMERLPDDPSATDVEALSES</sequence>
<dbReference type="AlphaFoldDB" id="A0ABD5WQM3"/>
<proteinExistence type="predicted"/>
<dbReference type="RefSeq" id="WP_276279954.1">
    <property type="nucleotide sequence ID" value="NZ_CP119809.1"/>
</dbReference>
<keyword evidence="2" id="KW-1185">Reference proteome</keyword>